<feature type="non-terminal residue" evidence="1">
    <location>
        <position position="1"/>
    </location>
</feature>
<evidence type="ECO:0000313" key="1">
    <source>
        <dbReference type="EMBL" id="RAW21069.1"/>
    </source>
</evidence>
<name>A0A329RAU8_9STRA</name>
<sequence>KKRVGERSRNSLNVPTVWTAAEQSAYEAMISLVRDSTLMASPDPEAELLVFMDASLTGYSIVVTQVVNWDPNFLSPSNDTK</sequence>
<dbReference type="EMBL" id="MJFZ01002082">
    <property type="protein sequence ID" value="RAW21069.1"/>
    <property type="molecule type" value="Genomic_DNA"/>
</dbReference>
<comment type="caution">
    <text evidence="1">The sequence shown here is derived from an EMBL/GenBank/DDBJ whole genome shotgun (WGS) entry which is preliminary data.</text>
</comment>
<dbReference type="VEuPathDB" id="FungiDB:PC110_g22488"/>
<accession>A0A329RAU8</accession>
<dbReference type="OrthoDB" id="422540at2759"/>
<reference evidence="1 2" key="1">
    <citation type="submission" date="2018-01" db="EMBL/GenBank/DDBJ databases">
        <title>Draft genome of the strawberry crown rot pathogen Phytophthora cactorum.</title>
        <authorList>
            <person name="Armitage A.D."/>
            <person name="Lysoe E."/>
            <person name="Nellist C.F."/>
            <person name="Harrison R.J."/>
            <person name="Brurberg M.B."/>
        </authorList>
    </citation>
    <scope>NUCLEOTIDE SEQUENCE [LARGE SCALE GENOMIC DNA]</scope>
    <source>
        <strain evidence="1 2">10300</strain>
    </source>
</reference>
<dbReference type="Proteomes" id="UP000251314">
    <property type="component" value="Unassembled WGS sequence"/>
</dbReference>
<evidence type="ECO:0000313" key="2">
    <source>
        <dbReference type="Proteomes" id="UP000251314"/>
    </source>
</evidence>
<proteinExistence type="predicted"/>
<dbReference type="AlphaFoldDB" id="A0A329RAU8"/>
<evidence type="ECO:0008006" key="3">
    <source>
        <dbReference type="Google" id="ProtNLM"/>
    </source>
</evidence>
<keyword evidence="2" id="KW-1185">Reference proteome</keyword>
<organism evidence="1 2">
    <name type="scientific">Phytophthora cactorum</name>
    <dbReference type="NCBI Taxonomy" id="29920"/>
    <lineage>
        <taxon>Eukaryota</taxon>
        <taxon>Sar</taxon>
        <taxon>Stramenopiles</taxon>
        <taxon>Oomycota</taxon>
        <taxon>Peronosporomycetes</taxon>
        <taxon>Peronosporales</taxon>
        <taxon>Peronosporaceae</taxon>
        <taxon>Phytophthora</taxon>
    </lineage>
</organism>
<protein>
    <recommendedName>
        <fullName evidence="3">Reverse transcriptase/retrotransposon-derived protein RNase H-like domain-containing protein</fullName>
    </recommendedName>
</protein>
<dbReference type="InterPro" id="IPR043502">
    <property type="entry name" value="DNA/RNA_pol_sf"/>
</dbReference>
<gene>
    <name evidence="1" type="ORF">PC110_g22488</name>
</gene>
<dbReference type="SUPFAM" id="SSF56672">
    <property type="entry name" value="DNA/RNA polymerases"/>
    <property type="match status" value="1"/>
</dbReference>